<dbReference type="EnsemblMetazoa" id="AMEM014829-RA">
    <property type="protein sequence ID" value="AMEM014829-PA"/>
    <property type="gene ID" value="AMEM014829"/>
</dbReference>
<proteinExistence type="predicted"/>
<feature type="region of interest" description="Disordered" evidence="1">
    <location>
        <begin position="130"/>
        <end position="149"/>
    </location>
</feature>
<evidence type="ECO:0000313" key="3">
    <source>
        <dbReference type="Proteomes" id="UP000075903"/>
    </source>
</evidence>
<dbReference type="STRING" id="30066.A0A182VH13"/>
<dbReference type="VEuPathDB" id="VectorBase:AMEM014829"/>
<evidence type="ECO:0000313" key="2">
    <source>
        <dbReference type="EnsemblMetazoa" id="AMEM014829-PA"/>
    </source>
</evidence>
<keyword evidence="3" id="KW-1185">Reference proteome</keyword>
<name>A0A182VH13_ANOME</name>
<dbReference type="VEuPathDB" id="VectorBase:AMEM21_013178"/>
<sequence>MARVIVRDCCDMLAQSNIQQQQQLLPAAIVASSPAATTTTASSTAVSTGSPSAAAVIPADGTKPQQQQQMLLPGHVAVLHVTTCGQSGAGLGSDEKEVVLLIYVIIDVQTNNTRPFVHLTAPLEDATRGKRAGRDLGDLNDRVCTNPPS</sequence>
<dbReference type="Proteomes" id="UP000075903">
    <property type="component" value="Unassembled WGS sequence"/>
</dbReference>
<protein>
    <submittedName>
        <fullName evidence="2">Uncharacterized protein</fullName>
    </submittedName>
</protein>
<accession>A0A182VH13</accession>
<evidence type="ECO:0000256" key="1">
    <source>
        <dbReference type="SAM" id="MobiDB-lite"/>
    </source>
</evidence>
<organism evidence="2 3">
    <name type="scientific">Anopheles merus</name>
    <name type="common">Mosquito</name>
    <dbReference type="NCBI Taxonomy" id="30066"/>
    <lineage>
        <taxon>Eukaryota</taxon>
        <taxon>Metazoa</taxon>
        <taxon>Ecdysozoa</taxon>
        <taxon>Arthropoda</taxon>
        <taxon>Hexapoda</taxon>
        <taxon>Insecta</taxon>
        <taxon>Pterygota</taxon>
        <taxon>Neoptera</taxon>
        <taxon>Endopterygota</taxon>
        <taxon>Diptera</taxon>
        <taxon>Nematocera</taxon>
        <taxon>Culicoidea</taxon>
        <taxon>Culicidae</taxon>
        <taxon>Anophelinae</taxon>
        <taxon>Anopheles</taxon>
    </lineage>
</organism>
<feature type="compositionally biased region" description="Basic and acidic residues" evidence="1">
    <location>
        <begin position="130"/>
        <end position="141"/>
    </location>
</feature>
<dbReference type="AlphaFoldDB" id="A0A182VH13"/>
<reference evidence="2" key="1">
    <citation type="submission" date="2020-05" db="UniProtKB">
        <authorList>
            <consortium name="EnsemblMetazoa"/>
        </authorList>
    </citation>
    <scope>IDENTIFICATION</scope>
    <source>
        <strain evidence="2">MAF</strain>
    </source>
</reference>